<dbReference type="InterPro" id="IPR051425">
    <property type="entry name" value="Formin_Homology"/>
</dbReference>
<dbReference type="Proteomes" id="UP000823046">
    <property type="component" value="Unassembled WGS sequence"/>
</dbReference>
<feature type="compositionally biased region" description="Polar residues" evidence="1">
    <location>
        <begin position="36"/>
        <end position="48"/>
    </location>
</feature>
<proteinExistence type="predicted"/>
<keyword evidence="4" id="KW-1185">Reference proteome</keyword>
<feature type="region of interest" description="Disordered" evidence="1">
    <location>
        <begin position="196"/>
        <end position="273"/>
    </location>
</feature>
<feature type="compositionally biased region" description="Basic and acidic residues" evidence="1">
    <location>
        <begin position="455"/>
        <end position="472"/>
    </location>
</feature>
<feature type="compositionally biased region" description="Basic and acidic residues" evidence="1">
    <location>
        <begin position="196"/>
        <end position="207"/>
    </location>
</feature>
<dbReference type="EMBL" id="JADAQX010000027">
    <property type="protein sequence ID" value="KAF8822748.1"/>
    <property type="molecule type" value="Genomic_DNA"/>
</dbReference>
<dbReference type="Gene3D" id="1.20.58.2220">
    <property type="entry name" value="Formin, FH2 domain"/>
    <property type="match status" value="1"/>
</dbReference>
<organism evidence="3 4">
    <name type="scientific">Cardiosporidium cionae</name>
    <dbReference type="NCBI Taxonomy" id="476202"/>
    <lineage>
        <taxon>Eukaryota</taxon>
        <taxon>Sar</taxon>
        <taxon>Alveolata</taxon>
        <taxon>Apicomplexa</taxon>
        <taxon>Aconoidasida</taxon>
        <taxon>Nephromycida</taxon>
        <taxon>Cardiosporidium</taxon>
    </lineage>
</organism>
<feature type="region of interest" description="Disordered" evidence="1">
    <location>
        <begin position="24"/>
        <end position="57"/>
    </location>
</feature>
<evidence type="ECO:0000313" key="3">
    <source>
        <dbReference type="EMBL" id="KAF8822748.1"/>
    </source>
</evidence>
<feature type="non-terminal residue" evidence="3">
    <location>
        <position position="1"/>
    </location>
</feature>
<gene>
    <name evidence="3" type="primary">FRM1</name>
    <name evidence="3" type="ORF">IE077_002794</name>
</gene>
<dbReference type="PANTHER" id="PTHR45725">
    <property type="entry name" value="FORMIN HOMOLOGY 2 FAMILY MEMBER"/>
    <property type="match status" value="1"/>
</dbReference>
<dbReference type="PANTHER" id="PTHR45725:SF1">
    <property type="entry name" value="DISHEVELLED ASSOCIATED ACTIVATOR OF MORPHOGENESIS, ISOFORM D"/>
    <property type="match status" value="1"/>
</dbReference>
<reference evidence="3 4" key="1">
    <citation type="journal article" date="2020" name="bioRxiv">
        <title>Metabolic contributions of an alphaproteobacterial endosymbiont in the apicomplexan Cardiosporidium cionae.</title>
        <authorList>
            <person name="Hunter E.S."/>
            <person name="Paight C.J."/>
            <person name="Lane C.E."/>
        </authorList>
    </citation>
    <scope>NUCLEOTIDE SEQUENCE [LARGE SCALE GENOMIC DNA]</scope>
    <source>
        <strain evidence="3">ESH_2018</strain>
    </source>
</reference>
<evidence type="ECO:0000256" key="1">
    <source>
        <dbReference type="SAM" id="MobiDB-lite"/>
    </source>
</evidence>
<dbReference type="Pfam" id="PF02181">
    <property type="entry name" value="FH2"/>
    <property type="match status" value="1"/>
</dbReference>
<feature type="compositionally biased region" description="Polar residues" evidence="1">
    <location>
        <begin position="173"/>
        <end position="188"/>
    </location>
</feature>
<feature type="compositionally biased region" description="Polar residues" evidence="1">
    <location>
        <begin position="249"/>
        <end position="267"/>
    </location>
</feature>
<accession>A0ABQ7JFH9</accession>
<sequence>KPEAIICPPDKKMKDWSFILTKNRETNSSSDERAISSKQRLFQSSGMHQNPPPSLPMPFPTIKNRTKCNENDTHINSIMASVVNTKIENSTPKFVHISEIKSSSTTTTKGKKILVKKLKATVPATKDAAKKAVSEVITKASLGKIPKSSNEENLEGMLSIAKENVIKEKSKAQTKTLSTANAPQSAPSSPLIRAEYETKKPSPESPKKQVGTSIIAKTDTPTQLSLPKRKNEAGLTPPERIEKAPSPPSTSEKMPSTTAKVSPTIAKTSPRIEGPKVSLEDLRRIKGIKSAKTEITGKGSVPIVQLLDANGQTVIELPWQLDLSLLSVAQSSISLALAKKLGLLAHKPAMADADDLHQHLLQAGLGLGGGGFGAGFGTGGFGTGGFGTGGLSSGLGLFSIPDHLKQVQVRRHLRSIPQNDPQIDKSEGFTRNKMNFTTSFLFCYALLKAEIGKEKKVEPEKKEAPKKEEVKKFEKKSKAPKGPPKAGKGLAKEKAAKKIGKAVKDEGKTKRFFWDPLFDEETVGTIFKMSSPAKLELGYVEEAFAKLAPSKKVESKRPKVVQLLPDSKRAYNMNIALAKFNNYTFQELREAIIDINPKILSVDATETLLNFVPTAEETNALKAYLDSGGDLSVVDRPEQFVAAMMGVPLMLQRLDAHLFALQFRELYESSFSPLEKVCEACDAIADCNNFSVLLFAVLDFGNKLNEGDTQRGNAQGFKPSTLSKLVDIKTTTKPIRTAIQYICDVIWEQKPELLQVLEHLKAFEQAQRVDLSHVEGNIQKLKQGNSKIRVTCQAATRANESAGIMHDTDPFPDIMEDFVEEIESKIVSLEEYFKEVHKMLADQNSYYSSFIRVVTSLMDRHNKAVKIYSALWASKTKMLRR</sequence>
<dbReference type="InterPro" id="IPR015425">
    <property type="entry name" value="FH2_Formin"/>
</dbReference>
<feature type="compositionally biased region" description="Basic and acidic residues" evidence="1">
    <location>
        <begin position="24"/>
        <end position="35"/>
    </location>
</feature>
<feature type="region of interest" description="Disordered" evidence="1">
    <location>
        <begin position="171"/>
        <end position="190"/>
    </location>
</feature>
<feature type="domain" description="FH2" evidence="2">
    <location>
        <begin position="499"/>
        <end position="881"/>
    </location>
</feature>
<evidence type="ECO:0000259" key="2">
    <source>
        <dbReference type="PROSITE" id="PS51444"/>
    </source>
</evidence>
<name>A0ABQ7JFH9_9APIC</name>
<feature type="region of interest" description="Disordered" evidence="1">
    <location>
        <begin position="455"/>
        <end position="493"/>
    </location>
</feature>
<dbReference type="InterPro" id="IPR042201">
    <property type="entry name" value="FH2_Formin_sf"/>
</dbReference>
<protein>
    <submittedName>
        <fullName evidence="3">Formin FRM1</fullName>
    </submittedName>
</protein>
<dbReference type="PROSITE" id="PS51444">
    <property type="entry name" value="FH2"/>
    <property type="match status" value="1"/>
</dbReference>
<dbReference type="SMART" id="SM00498">
    <property type="entry name" value="FH2"/>
    <property type="match status" value="1"/>
</dbReference>
<dbReference type="SUPFAM" id="SSF101447">
    <property type="entry name" value="Formin homology 2 domain (FH2 domain)"/>
    <property type="match status" value="1"/>
</dbReference>
<evidence type="ECO:0000313" key="4">
    <source>
        <dbReference type="Proteomes" id="UP000823046"/>
    </source>
</evidence>
<comment type="caution">
    <text evidence="3">The sequence shown here is derived from an EMBL/GenBank/DDBJ whole genome shotgun (WGS) entry which is preliminary data.</text>
</comment>